<organism evidence="1 2">
    <name type="scientific">Cetraspora pellucida</name>
    <dbReference type="NCBI Taxonomy" id="1433469"/>
    <lineage>
        <taxon>Eukaryota</taxon>
        <taxon>Fungi</taxon>
        <taxon>Fungi incertae sedis</taxon>
        <taxon>Mucoromycota</taxon>
        <taxon>Glomeromycotina</taxon>
        <taxon>Glomeromycetes</taxon>
        <taxon>Diversisporales</taxon>
        <taxon>Gigasporaceae</taxon>
        <taxon>Cetraspora</taxon>
    </lineage>
</organism>
<sequence length="294" mass="33116">MFRDLTKKLQEQFQLPKFPKEPIEENSLPFKIGSNISIKNYNKFLESREPSGYKFEYNNGNVFIIDMCTEVHEAVVALLQEYFRIPNGGVIINPPIVVRGQSLHPSPNADGLRIAPGIAVRPNKTYVPRPPNPGPLNIGPPPSDTMGNPHARIVCEVAVSQSYCGLKNKCELWMSQQYVRYVLGIKLYDLRTTRNTHGQFNRSMKAKLWRQGMPTRKWHFGTVQKGSSVPTGCNAPGNPAYQINIPISDIFYDPPIPAIGYVPLVSYSRPAILDGNFTIDLYEIQQIVLESQPM</sequence>
<protein>
    <submittedName>
        <fullName evidence="1">634_t:CDS:1</fullName>
    </submittedName>
</protein>
<keyword evidence="2" id="KW-1185">Reference proteome</keyword>
<evidence type="ECO:0000313" key="2">
    <source>
        <dbReference type="Proteomes" id="UP000789759"/>
    </source>
</evidence>
<reference evidence="1" key="1">
    <citation type="submission" date="2021-06" db="EMBL/GenBank/DDBJ databases">
        <authorList>
            <person name="Kallberg Y."/>
            <person name="Tangrot J."/>
            <person name="Rosling A."/>
        </authorList>
    </citation>
    <scope>NUCLEOTIDE SEQUENCE</scope>
    <source>
        <strain evidence="1">FL966</strain>
    </source>
</reference>
<evidence type="ECO:0000313" key="1">
    <source>
        <dbReference type="EMBL" id="CAG8459607.1"/>
    </source>
</evidence>
<accession>A0A9N8YZ25</accession>
<comment type="caution">
    <text evidence="1">The sequence shown here is derived from an EMBL/GenBank/DDBJ whole genome shotgun (WGS) entry which is preliminary data.</text>
</comment>
<dbReference type="OrthoDB" id="2364950at2759"/>
<dbReference type="EMBL" id="CAJVQA010000162">
    <property type="protein sequence ID" value="CAG8459607.1"/>
    <property type="molecule type" value="Genomic_DNA"/>
</dbReference>
<name>A0A9N8YZ25_9GLOM</name>
<proteinExistence type="predicted"/>
<dbReference type="AlphaFoldDB" id="A0A9N8YZ25"/>
<gene>
    <name evidence="1" type="ORF">CPELLU_LOCUS560</name>
</gene>
<dbReference type="Proteomes" id="UP000789759">
    <property type="component" value="Unassembled WGS sequence"/>
</dbReference>